<dbReference type="Pfam" id="PF07679">
    <property type="entry name" value="I-set"/>
    <property type="match status" value="3"/>
</dbReference>
<organism evidence="9 10">
    <name type="scientific">Brugia timori</name>
    <dbReference type="NCBI Taxonomy" id="42155"/>
    <lineage>
        <taxon>Eukaryota</taxon>
        <taxon>Metazoa</taxon>
        <taxon>Ecdysozoa</taxon>
        <taxon>Nematoda</taxon>
        <taxon>Chromadorea</taxon>
        <taxon>Rhabditida</taxon>
        <taxon>Spirurina</taxon>
        <taxon>Spiruromorpha</taxon>
        <taxon>Filarioidea</taxon>
        <taxon>Onchocercidae</taxon>
        <taxon>Brugia</taxon>
    </lineage>
</organism>
<dbReference type="PANTHER" id="PTHR45080">
    <property type="entry name" value="CONTACTIN 5"/>
    <property type="match status" value="1"/>
</dbReference>
<gene>
    <name evidence="9" type="ORF">BTMF_LOCUS15149</name>
</gene>
<keyword evidence="5" id="KW-0677">Repeat</keyword>
<dbReference type="Gene3D" id="2.60.40.10">
    <property type="entry name" value="Immunoglobulins"/>
    <property type="match status" value="4"/>
</dbReference>
<comment type="similarity">
    <text evidence="2">Belongs to the protein kinase superfamily. CAMK Ser/Thr protein kinase family.</text>
</comment>
<comment type="subcellular location">
    <subcellularLocation>
        <location evidence="1">Cytoplasm</location>
        <location evidence="1">Myofibril</location>
        <location evidence="1">Sarcomere</location>
        <location evidence="1">A band</location>
    </subcellularLocation>
</comment>
<keyword evidence="3" id="KW-0963">Cytoplasm</keyword>
<feature type="domain" description="Ig-like" evidence="8">
    <location>
        <begin position="224"/>
        <end position="263"/>
    </location>
</feature>
<dbReference type="FunFam" id="2.60.40.10:FF:000345">
    <property type="entry name" value="Muscle M-line assembly protein unc-89"/>
    <property type="match status" value="1"/>
</dbReference>
<dbReference type="PANTHER" id="PTHR45080:SF8">
    <property type="entry name" value="IG-LIKE DOMAIN-CONTAINING PROTEIN"/>
    <property type="match status" value="1"/>
</dbReference>
<dbReference type="SUPFAM" id="SSF48726">
    <property type="entry name" value="Immunoglobulin"/>
    <property type="match status" value="4"/>
</dbReference>
<keyword evidence="10" id="KW-1185">Reference proteome</keyword>
<name>A0A3P7WZA7_9BILA</name>
<evidence type="ECO:0000256" key="5">
    <source>
        <dbReference type="ARBA" id="ARBA00022737"/>
    </source>
</evidence>
<evidence type="ECO:0000256" key="1">
    <source>
        <dbReference type="ARBA" id="ARBA00004161"/>
    </source>
</evidence>
<evidence type="ECO:0000256" key="3">
    <source>
        <dbReference type="ARBA" id="ARBA00022490"/>
    </source>
</evidence>
<feature type="domain" description="Ig-like" evidence="8">
    <location>
        <begin position="40"/>
        <end position="128"/>
    </location>
</feature>
<dbReference type="InterPro" id="IPR036179">
    <property type="entry name" value="Ig-like_dom_sf"/>
</dbReference>
<evidence type="ECO:0000313" key="9">
    <source>
        <dbReference type="EMBL" id="VDO52674.1"/>
    </source>
</evidence>
<dbReference type="GO" id="GO:0005886">
    <property type="term" value="C:plasma membrane"/>
    <property type="evidence" value="ECO:0007669"/>
    <property type="project" value="TreeGrafter"/>
</dbReference>
<keyword evidence="7" id="KW-0393">Immunoglobulin domain</keyword>
<protein>
    <recommendedName>
        <fullName evidence="8">Ig-like domain-containing protein</fullName>
    </recommendedName>
</protein>
<dbReference type="InterPro" id="IPR007110">
    <property type="entry name" value="Ig-like_dom"/>
</dbReference>
<accession>A0A3P7WZA7</accession>
<dbReference type="AlphaFoldDB" id="A0A3P7WZA7"/>
<dbReference type="InterPro" id="IPR003599">
    <property type="entry name" value="Ig_sub"/>
</dbReference>
<evidence type="ECO:0000256" key="7">
    <source>
        <dbReference type="ARBA" id="ARBA00023319"/>
    </source>
</evidence>
<feature type="domain" description="Ig-like" evidence="8">
    <location>
        <begin position="132"/>
        <end position="223"/>
    </location>
</feature>
<proteinExistence type="inferred from homology"/>
<keyword evidence="6" id="KW-1015">Disulfide bond</keyword>
<evidence type="ECO:0000313" key="10">
    <source>
        <dbReference type="Proteomes" id="UP000280834"/>
    </source>
</evidence>
<evidence type="ECO:0000256" key="2">
    <source>
        <dbReference type="ARBA" id="ARBA00006692"/>
    </source>
</evidence>
<dbReference type="InterPro" id="IPR013098">
    <property type="entry name" value="Ig_I-set"/>
</dbReference>
<dbReference type="FunFam" id="2.60.40.10:FF:000107">
    <property type="entry name" value="Myosin, light chain kinase a"/>
    <property type="match status" value="1"/>
</dbReference>
<dbReference type="GO" id="GO:0007156">
    <property type="term" value="P:homophilic cell adhesion via plasma membrane adhesion molecules"/>
    <property type="evidence" value="ECO:0007669"/>
    <property type="project" value="TreeGrafter"/>
</dbReference>
<evidence type="ECO:0000259" key="8">
    <source>
        <dbReference type="PROSITE" id="PS50835"/>
    </source>
</evidence>
<dbReference type="EMBL" id="UZAG01022154">
    <property type="protein sequence ID" value="VDO52674.1"/>
    <property type="molecule type" value="Genomic_DNA"/>
</dbReference>
<evidence type="ECO:0000256" key="4">
    <source>
        <dbReference type="ARBA" id="ARBA00022729"/>
    </source>
</evidence>
<dbReference type="SMART" id="SM00409">
    <property type="entry name" value="IG"/>
    <property type="match status" value="2"/>
</dbReference>
<evidence type="ECO:0000256" key="6">
    <source>
        <dbReference type="ARBA" id="ARBA00023157"/>
    </source>
</evidence>
<dbReference type="Proteomes" id="UP000280834">
    <property type="component" value="Unassembled WGS sequence"/>
</dbReference>
<dbReference type="InterPro" id="IPR013783">
    <property type="entry name" value="Ig-like_fold"/>
</dbReference>
<reference evidence="9 10" key="1">
    <citation type="submission" date="2018-11" db="EMBL/GenBank/DDBJ databases">
        <authorList>
            <consortium name="Pathogen Informatics"/>
        </authorList>
    </citation>
    <scope>NUCLEOTIDE SEQUENCE [LARGE SCALE GENOMIC DNA]</scope>
</reference>
<dbReference type="GO" id="GO:0031672">
    <property type="term" value="C:A band"/>
    <property type="evidence" value="ECO:0007669"/>
    <property type="project" value="UniProtKB-SubCell"/>
</dbReference>
<sequence>MYRLTIPRVDTTDAGAYSVEVINEVGKVQSTGNVDVDLKPEIVKGLEDCEVNEGDEQLFKVETNVPVREVKWYKNGQEIKPSPKIITKQITSKKFELIVPEASIDDTATYKVMLSNKAGTCDSSANLTVVKPNVLKVLENLKDVEVNEGEPIKLSIKVEGQPKTVKWFKNGQEIKPDDRVQITENPETGVYTLTIPESLASDDAAYRVVLSNKLGEVQTKKIEPIISAATFITPLEDVVLPEGANLTLKCKVSGEPTPTLKWFVLFNYIRFKVI</sequence>
<dbReference type="PROSITE" id="PS50835">
    <property type="entry name" value="IG_LIKE"/>
    <property type="match status" value="3"/>
</dbReference>
<keyword evidence="4" id="KW-0732">Signal</keyword>
<dbReference type="InterPro" id="IPR050958">
    <property type="entry name" value="Cell_Adh-Cytoskel_Orgn"/>
</dbReference>